<keyword evidence="2" id="KW-1185">Reference proteome</keyword>
<protein>
    <submittedName>
        <fullName evidence="1">Uncharacterized protein</fullName>
    </submittedName>
</protein>
<sequence>MSTALHDEGGVWKRLEEENEEYFKAYYPRLILCKQIKRFNHLLEKEAAVIIMDQLKHGDEVAMSNGAHMQQMHQVQHPVSTFNSGPSQHSGMQYTYNTSAFDHSSNLLLDQNPNQVAYPPESHIPQTHIPNSGIPPVIDYPYNTMWVQNTDGGVLLGMHNGINPTDEIPTYFVPTDLLDPGCANCGLLMEPAYGDPFNTLLAQNPNVGMMQGMNNEMIPVNNNTITSLGNYGHQIGNSGVQLQAPLHQLSIPLPPPFSNEPYSPGEYKRYSFKKLGFSDFWQIFEQILYSDFVGVCMFVAMSLGEERKVTPHEVERVKYMIEQCLLNYMNKKEVIDVLYQQQKIEPAFTKIVWQSLEEQNQDFFKAYYPSLILKEQIIRFNNLVRQQAEIMNQLKHQHEIVVPYGQSHILPMHHIPHQVSAVQPPGGFDNVGQITHSGMQHAYDMSPYTHYPANMVMAQNPYVGMYQGDYEFYND</sequence>
<dbReference type="PANTHER" id="PTHR31871:SF62">
    <property type="entry name" value="ANGIOTENSIN-CONVERTING ENZYME 2"/>
    <property type="match status" value="1"/>
</dbReference>
<dbReference type="AlphaFoldDB" id="A0A2U1KGE2"/>
<dbReference type="InterPro" id="IPR006476">
    <property type="entry name" value="CHP01589_pln"/>
</dbReference>
<proteinExistence type="predicted"/>
<comment type="caution">
    <text evidence="1">The sequence shown here is derived from an EMBL/GenBank/DDBJ whole genome shotgun (WGS) entry which is preliminary data.</text>
</comment>
<evidence type="ECO:0000313" key="2">
    <source>
        <dbReference type="Proteomes" id="UP000245207"/>
    </source>
</evidence>
<reference evidence="1 2" key="1">
    <citation type="journal article" date="2018" name="Mol. Plant">
        <title>The genome of Artemisia annua provides insight into the evolution of Asteraceae family and artemisinin biosynthesis.</title>
        <authorList>
            <person name="Shen Q."/>
            <person name="Zhang L."/>
            <person name="Liao Z."/>
            <person name="Wang S."/>
            <person name="Yan T."/>
            <person name="Shi P."/>
            <person name="Liu M."/>
            <person name="Fu X."/>
            <person name="Pan Q."/>
            <person name="Wang Y."/>
            <person name="Lv Z."/>
            <person name="Lu X."/>
            <person name="Zhang F."/>
            <person name="Jiang W."/>
            <person name="Ma Y."/>
            <person name="Chen M."/>
            <person name="Hao X."/>
            <person name="Li L."/>
            <person name="Tang Y."/>
            <person name="Lv G."/>
            <person name="Zhou Y."/>
            <person name="Sun X."/>
            <person name="Brodelius P.E."/>
            <person name="Rose J.K.C."/>
            <person name="Tang K."/>
        </authorList>
    </citation>
    <scope>NUCLEOTIDE SEQUENCE [LARGE SCALE GENOMIC DNA]</scope>
    <source>
        <strain evidence="2">cv. Huhao1</strain>
        <tissue evidence="1">Leaf</tissue>
    </source>
</reference>
<evidence type="ECO:0000313" key="1">
    <source>
        <dbReference type="EMBL" id="PWA35846.1"/>
    </source>
</evidence>
<dbReference type="NCBIfam" id="TIGR01589">
    <property type="entry name" value="A_thal_3526"/>
    <property type="match status" value="1"/>
</dbReference>
<dbReference type="Pfam" id="PF09713">
    <property type="entry name" value="A_thal_3526"/>
    <property type="match status" value="1"/>
</dbReference>
<dbReference type="STRING" id="35608.A0A2U1KGE2"/>
<organism evidence="1 2">
    <name type="scientific">Artemisia annua</name>
    <name type="common">Sweet wormwood</name>
    <dbReference type="NCBI Taxonomy" id="35608"/>
    <lineage>
        <taxon>Eukaryota</taxon>
        <taxon>Viridiplantae</taxon>
        <taxon>Streptophyta</taxon>
        <taxon>Embryophyta</taxon>
        <taxon>Tracheophyta</taxon>
        <taxon>Spermatophyta</taxon>
        <taxon>Magnoliopsida</taxon>
        <taxon>eudicotyledons</taxon>
        <taxon>Gunneridae</taxon>
        <taxon>Pentapetalae</taxon>
        <taxon>asterids</taxon>
        <taxon>campanulids</taxon>
        <taxon>Asterales</taxon>
        <taxon>Asteraceae</taxon>
        <taxon>Asteroideae</taxon>
        <taxon>Anthemideae</taxon>
        <taxon>Artemisiinae</taxon>
        <taxon>Artemisia</taxon>
    </lineage>
</organism>
<name>A0A2U1KGE2_ARTAN</name>
<dbReference type="Proteomes" id="UP000245207">
    <property type="component" value="Unassembled WGS sequence"/>
</dbReference>
<dbReference type="EMBL" id="PKPP01019243">
    <property type="protein sequence ID" value="PWA35846.1"/>
    <property type="molecule type" value="Genomic_DNA"/>
</dbReference>
<accession>A0A2U1KGE2</accession>
<dbReference type="OrthoDB" id="1620396at2759"/>
<gene>
    <name evidence="1" type="ORF">CTI12_AA605660</name>
</gene>
<dbReference type="PANTHER" id="PTHR31871">
    <property type="entry name" value="OS02G0137100 PROTEIN"/>
    <property type="match status" value="1"/>
</dbReference>